<dbReference type="EMBL" id="CP072642">
    <property type="protein sequence ID" value="QUV93662.1"/>
    <property type="molecule type" value="Genomic_DNA"/>
</dbReference>
<organism evidence="3 4">
    <name type="scientific">Chloracidobacterium sp. N</name>
    <dbReference type="NCBI Taxonomy" id="2821540"/>
    <lineage>
        <taxon>Bacteria</taxon>
        <taxon>Pseudomonadati</taxon>
        <taxon>Acidobacteriota</taxon>
        <taxon>Terriglobia</taxon>
        <taxon>Terriglobales</taxon>
        <taxon>Acidobacteriaceae</taxon>
        <taxon>Chloracidobacterium</taxon>
        <taxon>Chloracidobacterium aggregatum</taxon>
    </lineage>
</organism>
<accession>A0ABX8AZ79</accession>
<sequence>MTRWWAGLATLVLRILGWTIRLDTSNLRDLPDPLHGHLPPTTPIIYTFWHNQILAATLFFQRRGIVVMTSQSRDGDIIAEVIRRFGFGAARGSATRGSVTALKAMVKAIRQGADAAFTIDGPKGPRYRAKDGAAMLASLSGAPIQPVCIVTEHHWTLNTWDAFRVPKPFTVGHVFYGQPIWVRRGATAEDIAAATARLQAELDTLLHRWETEHPSQRRSSQRRAGALPSDRHVLDSSPTAAAETASNVETD</sequence>
<gene>
    <name evidence="3" type="ORF">J8C05_09845</name>
</gene>
<reference evidence="3 4" key="1">
    <citation type="submission" date="2021-03" db="EMBL/GenBank/DDBJ databases">
        <title>Genomic and phenotypic characterization of Chloracidobacterium isolates provides evidence for multiple species.</title>
        <authorList>
            <person name="Saini M.K."/>
            <person name="Costas A.M.G."/>
            <person name="Tank M."/>
            <person name="Bryant D.A."/>
        </authorList>
    </citation>
    <scope>NUCLEOTIDE SEQUENCE [LARGE SCALE GENOMIC DNA]</scope>
    <source>
        <strain evidence="3 4">N</strain>
    </source>
</reference>
<keyword evidence="3" id="KW-0012">Acyltransferase</keyword>
<keyword evidence="3" id="KW-0808">Transferase</keyword>
<evidence type="ECO:0000256" key="1">
    <source>
        <dbReference type="SAM" id="MobiDB-lite"/>
    </source>
</evidence>
<proteinExistence type="predicted"/>
<name>A0ABX8AZ79_9BACT</name>
<keyword evidence="4" id="KW-1185">Reference proteome</keyword>
<dbReference type="RefSeq" id="WP_211422023.1">
    <property type="nucleotide sequence ID" value="NZ_CP072642.1"/>
</dbReference>
<evidence type="ECO:0000313" key="3">
    <source>
        <dbReference type="EMBL" id="QUV93662.1"/>
    </source>
</evidence>
<dbReference type="CDD" id="cd07983">
    <property type="entry name" value="LPLAT_DUF374-like"/>
    <property type="match status" value="1"/>
</dbReference>
<evidence type="ECO:0000313" key="4">
    <source>
        <dbReference type="Proteomes" id="UP000677668"/>
    </source>
</evidence>
<dbReference type="Proteomes" id="UP000677668">
    <property type="component" value="Chromosome 1"/>
</dbReference>
<feature type="domain" description="DUF374" evidence="2">
    <location>
        <begin position="59"/>
        <end position="126"/>
    </location>
</feature>
<feature type="region of interest" description="Disordered" evidence="1">
    <location>
        <begin position="211"/>
        <end position="251"/>
    </location>
</feature>
<dbReference type="Pfam" id="PF04028">
    <property type="entry name" value="DUF374"/>
    <property type="match status" value="1"/>
</dbReference>
<protein>
    <submittedName>
        <fullName evidence="3">Lysophospholipid acyltransferase family protein</fullName>
    </submittedName>
</protein>
<feature type="compositionally biased region" description="Polar residues" evidence="1">
    <location>
        <begin position="236"/>
        <end position="251"/>
    </location>
</feature>
<dbReference type="GO" id="GO:0016746">
    <property type="term" value="F:acyltransferase activity"/>
    <property type="evidence" value="ECO:0007669"/>
    <property type="project" value="UniProtKB-KW"/>
</dbReference>
<dbReference type="SUPFAM" id="SSF69593">
    <property type="entry name" value="Glycerol-3-phosphate (1)-acyltransferase"/>
    <property type="match status" value="1"/>
</dbReference>
<dbReference type="InterPro" id="IPR007172">
    <property type="entry name" value="DUF374"/>
</dbReference>
<evidence type="ECO:0000259" key="2">
    <source>
        <dbReference type="Pfam" id="PF04028"/>
    </source>
</evidence>